<dbReference type="Proteomes" id="UP001179952">
    <property type="component" value="Unassembled WGS sequence"/>
</dbReference>
<evidence type="ECO:0000313" key="3">
    <source>
        <dbReference type="Proteomes" id="UP001179952"/>
    </source>
</evidence>
<dbReference type="AlphaFoldDB" id="A0AAV9BB72"/>
<dbReference type="PANTHER" id="PTHR33828">
    <property type="entry name" value="OS05G0596200 PROTEIN"/>
    <property type="match status" value="1"/>
</dbReference>
<feature type="compositionally biased region" description="Basic and acidic residues" evidence="1">
    <location>
        <begin position="83"/>
        <end position="100"/>
    </location>
</feature>
<gene>
    <name evidence="2" type="ORF">QJS04_geneDACA017332</name>
</gene>
<organism evidence="2 3">
    <name type="scientific">Acorus gramineus</name>
    <name type="common">Dwarf sweet flag</name>
    <dbReference type="NCBI Taxonomy" id="55184"/>
    <lineage>
        <taxon>Eukaryota</taxon>
        <taxon>Viridiplantae</taxon>
        <taxon>Streptophyta</taxon>
        <taxon>Embryophyta</taxon>
        <taxon>Tracheophyta</taxon>
        <taxon>Spermatophyta</taxon>
        <taxon>Magnoliopsida</taxon>
        <taxon>Liliopsida</taxon>
        <taxon>Acoraceae</taxon>
        <taxon>Acorus</taxon>
    </lineage>
</organism>
<reference evidence="2" key="2">
    <citation type="submission" date="2023-06" db="EMBL/GenBank/DDBJ databases">
        <authorList>
            <person name="Ma L."/>
            <person name="Liu K.-W."/>
            <person name="Li Z."/>
            <person name="Hsiao Y.-Y."/>
            <person name="Qi Y."/>
            <person name="Fu T."/>
            <person name="Tang G."/>
            <person name="Zhang D."/>
            <person name="Sun W.-H."/>
            <person name="Liu D.-K."/>
            <person name="Li Y."/>
            <person name="Chen G.-Z."/>
            <person name="Liu X.-D."/>
            <person name="Liao X.-Y."/>
            <person name="Jiang Y.-T."/>
            <person name="Yu X."/>
            <person name="Hao Y."/>
            <person name="Huang J."/>
            <person name="Zhao X.-W."/>
            <person name="Ke S."/>
            <person name="Chen Y.-Y."/>
            <person name="Wu W.-L."/>
            <person name="Hsu J.-L."/>
            <person name="Lin Y.-F."/>
            <person name="Huang M.-D."/>
            <person name="Li C.-Y."/>
            <person name="Huang L."/>
            <person name="Wang Z.-W."/>
            <person name="Zhao X."/>
            <person name="Zhong W.-Y."/>
            <person name="Peng D.-H."/>
            <person name="Ahmad S."/>
            <person name="Lan S."/>
            <person name="Zhang J.-S."/>
            <person name="Tsai W.-C."/>
            <person name="Van De Peer Y."/>
            <person name="Liu Z.-J."/>
        </authorList>
    </citation>
    <scope>NUCLEOTIDE SEQUENCE</scope>
    <source>
        <strain evidence="2">SCP</strain>
        <tissue evidence="2">Leaves</tissue>
    </source>
</reference>
<proteinExistence type="predicted"/>
<feature type="compositionally biased region" description="Basic and acidic residues" evidence="1">
    <location>
        <begin position="49"/>
        <end position="73"/>
    </location>
</feature>
<comment type="caution">
    <text evidence="2">The sequence shown here is derived from an EMBL/GenBank/DDBJ whole genome shotgun (WGS) entry which is preliminary data.</text>
</comment>
<feature type="compositionally biased region" description="Polar residues" evidence="1">
    <location>
        <begin position="1"/>
        <end position="16"/>
    </location>
</feature>
<feature type="region of interest" description="Disordered" evidence="1">
    <location>
        <begin position="181"/>
        <end position="219"/>
    </location>
</feature>
<keyword evidence="3" id="KW-1185">Reference proteome</keyword>
<dbReference type="EMBL" id="JAUJYN010000004">
    <property type="protein sequence ID" value="KAK1273428.1"/>
    <property type="molecule type" value="Genomic_DNA"/>
</dbReference>
<evidence type="ECO:0000256" key="1">
    <source>
        <dbReference type="SAM" id="MobiDB-lite"/>
    </source>
</evidence>
<feature type="region of interest" description="Disordered" evidence="1">
    <location>
        <begin position="1"/>
        <end position="100"/>
    </location>
</feature>
<feature type="compositionally biased region" description="Basic and acidic residues" evidence="1">
    <location>
        <begin position="28"/>
        <end position="42"/>
    </location>
</feature>
<protein>
    <submittedName>
        <fullName evidence="2">Uncharacterized protein</fullName>
    </submittedName>
</protein>
<dbReference type="PANTHER" id="PTHR33828:SF2">
    <property type="entry name" value="NUCLEOLIN"/>
    <property type="match status" value="1"/>
</dbReference>
<evidence type="ECO:0000313" key="2">
    <source>
        <dbReference type="EMBL" id="KAK1273428.1"/>
    </source>
</evidence>
<sequence>METLASLSKSKATRNGTPKSKTKPSKPHKQEPEEADDSESHRGNPKRISKSDKEVNVVKKEKKKVDEEEEKKVTVKAKGGESQMKEKKVFDFPGQKHETPEERNPLRVFYETLYKQLPNSEMASLWMMEWGLLPIDEAKKVYEKKLKMAQQLNLSSPVKAVTVNKSNSSVSVEGKKIISASKTTSKVAKKRMANENSNEDSHDFTMSTKKKVKKQRSSD</sequence>
<name>A0AAV9BB72_ACOGR</name>
<accession>A0AAV9BB72</accession>
<feature type="compositionally biased region" description="Basic residues" evidence="1">
    <location>
        <begin position="208"/>
        <end position="219"/>
    </location>
</feature>
<reference evidence="2" key="1">
    <citation type="journal article" date="2023" name="Nat. Commun.">
        <title>Diploid and tetraploid genomes of Acorus and the evolution of monocots.</title>
        <authorList>
            <person name="Ma L."/>
            <person name="Liu K.W."/>
            <person name="Li Z."/>
            <person name="Hsiao Y.Y."/>
            <person name="Qi Y."/>
            <person name="Fu T."/>
            <person name="Tang G.D."/>
            <person name="Zhang D."/>
            <person name="Sun W.H."/>
            <person name="Liu D.K."/>
            <person name="Li Y."/>
            <person name="Chen G.Z."/>
            <person name="Liu X.D."/>
            <person name="Liao X.Y."/>
            <person name="Jiang Y.T."/>
            <person name="Yu X."/>
            <person name="Hao Y."/>
            <person name="Huang J."/>
            <person name="Zhao X.W."/>
            <person name="Ke S."/>
            <person name="Chen Y.Y."/>
            <person name="Wu W.L."/>
            <person name="Hsu J.L."/>
            <person name="Lin Y.F."/>
            <person name="Huang M.D."/>
            <person name="Li C.Y."/>
            <person name="Huang L."/>
            <person name="Wang Z.W."/>
            <person name="Zhao X."/>
            <person name="Zhong W.Y."/>
            <person name="Peng D.H."/>
            <person name="Ahmad S."/>
            <person name="Lan S."/>
            <person name="Zhang J.S."/>
            <person name="Tsai W.C."/>
            <person name="Van de Peer Y."/>
            <person name="Liu Z.J."/>
        </authorList>
    </citation>
    <scope>NUCLEOTIDE SEQUENCE</scope>
    <source>
        <strain evidence="2">SCP</strain>
    </source>
</reference>